<organism evidence="2">
    <name type="scientific">Tetraselmis sp. GSL018</name>
    <dbReference type="NCBI Taxonomy" id="582737"/>
    <lineage>
        <taxon>Eukaryota</taxon>
        <taxon>Viridiplantae</taxon>
        <taxon>Chlorophyta</taxon>
        <taxon>core chlorophytes</taxon>
        <taxon>Chlorodendrophyceae</taxon>
        <taxon>Chlorodendrales</taxon>
        <taxon>Chlorodendraceae</taxon>
        <taxon>Tetraselmis</taxon>
    </lineage>
</organism>
<reference evidence="2" key="1">
    <citation type="submission" date="2014-05" db="EMBL/GenBank/DDBJ databases">
        <title>The transcriptome of the halophilic microalga Tetraselmis sp. GSL018 isolated from the Great Salt Lake, Utah.</title>
        <authorList>
            <person name="Jinkerson R.E."/>
            <person name="D'Adamo S."/>
            <person name="Posewitz M.C."/>
        </authorList>
    </citation>
    <scope>NUCLEOTIDE SEQUENCE</scope>
    <source>
        <strain evidence="2">GSL018</strain>
    </source>
</reference>
<gene>
    <name evidence="2" type="ORF">TSPGSL018_22122</name>
</gene>
<dbReference type="AlphaFoldDB" id="A0A061QQB2"/>
<evidence type="ECO:0000256" key="1">
    <source>
        <dbReference type="SAM" id="MobiDB-lite"/>
    </source>
</evidence>
<dbReference type="EMBL" id="GBEZ01024081">
    <property type="protein sequence ID" value="JAC62867.1"/>
    <property type="molecule type" value="Transcribed_RNA"/>
</dbReference>
<sequence length="71" mass="8193">NQGAGREQPWPSQGHRREEMPDLGLCPTPNKKRELQDEKYSIHPFLWYWWVAHNGCMSACVWGGGGRLQLT</sequence>
<protein>
    <submittedName>
        <fullName evidence="2">Uncharacterized protein</fullName>
    </submittedName>
</protein>
<name>A0A061QQB2_9CHLO</name>
<proteinExistence type="predicted"/>
<feature type="non-terminal residue" evidence="2">
    <location>
        <position position="1"/>
    </location>
</feature>
<feature type="region of interest" description="Disordered" evidence="1">
    <location>
        <begin position="1"/>
        <end position="28"/>
    </location>
</feature>
<evidence type="ECO:0000313" key="2">
    <source>
        <dbReference type="EMBL" id="JAC62867.1"/>
    </source>
</evidence>
<accession>A0A061QQB2</accession>